<dbReference type="EMBL" id="CP043404">
    <property type="protein sequence ID" value="QEK64996.1"/>
    <property type="molecule type" value="Genomic_DNA"/>
</dbReference>
<keyword evidence="1" id="KW-1133">Transmembrane helix</keyword>
<evidence type="ECO:0000313" key="3">
    <source>
        <dbReference type="Proteomes" id="UP000325032"/>
    </source>
</evidence>
<feature type="transmembrane region" description="Helical" evidence="1">
    <location>
        <begin position="156"/>
        <end position="177"/>
    </location>
</feature>
<protein>
    <recommendedName>
        <fullName evidence="4">Integral inner membrane protein</fullName>
    </recommendedName>
</protein>
<organism evidence="2 3">
    <name type="scientific">Bacillus safensis</name>
    <dbReference type="NCBI Taxonomy" id="561879"/>
    <lineage>
        <taxon>Bacteria</taxon>
        <taxon>Bacillati</taxon>
        <taxon>Bacillota</taxon>
        <taxon>Bacilli</taxon>
        <taxon>Bacillales</taxon>
        <taxon>Bacillaceae</taxon>
        <taxon>Bacillus</taxon>
    </lineage>
</organism>
<keyword evidence="1" id="KW-0812">Transmembrane</keyword>
<sequence>MEALYYYWSIWFVWIMVTFIMEKSLWRSVLGICVLVHIIFSHVMISVLDISINAGFLMTFLYACAAFVIFRPSYRMMRIMQLGSMVSAYAFFMIFALYDPVWFTIIKVDWVVFALLILMCMTYGQPLTERITLWMMSVCLGEALYALTIHRLTSSIVIGDLSFLSFVVQGAVFLLGVDQFEKLLNARSSRKSVKGAAKST</sequence>
<evidence type="ECO:0000256" key="1">
    <source>
        <dbReference type="SAM" id="Phobius"/>
    </source>
</evidence>
<evidence type="ECO:0000313" key="2">
    <source>
        <dbReference type="EMBL" id="QEK64996.1"/>
    </source>
</evidence>
<feature type="transmembrane region" description="Helical" evidence="1">
    <location>
        <begin position="104"/>
        <end position="124"/>
    </location>
</feature>
<feature type="transmembrane region" description="Helical" evidence="1">
    <location>
        <begin position="54"/>
        <end position="70"/>
    </location>
</feature>
<gene>
    <name evidence="2" type="ORF">FX981_03266</name>
</gene>
<dbReference type="InterPro" id="IPR014617">
    <property type="entry name" value="YphA_Bacsu"/>
</dbReference>
<feature type="transmembrane region" description="Helical" evidence="1">
    <location>
        <begin position="6"/>
        <end position="22"/>
    </location>
</feature>
<feature type="transmembrane region" description="Helical" evidence="1">
    <location>
        <begin position="82"/>
        <end position="98"/>
    </location>
</feature>
<dbReference type="Proteomes" id="UP000325032">
    <property type="component" value="Chromosome"/>
</dbReference>
<name>A0A5C0WL02_BACIA</name>
<reference evidence="2 3" key="1">
    <citation type="journal article" date="2018" name="Plant Biotechnol. Rep.">
        <title>Diversity and antifungal activity of endophytic bacteria associated with Panax ginseng seedlings.</title>
        <authorList>
            <person name="Park J.M."/>
            <person name="Hong C.E."/>
            <person name="Jo S.H."/>
        </authorList>
    </citation>
    <scope>NUCLEOTIDE SEQUENCE [LARGE SCALE GENOMIC DNA]</scope>
    <source>
        <strain evidence="2 3">PgKB20</strain>
    </source>
</reference>
<keyword evidence="3" id="KW-1185">Reference proteome</keyword>
<evidence type="ECO:0008006" key="4">
    <source>
        <dbReference type="Google" id="ProtNLM"/>
    </source>
</evidence>
<dbReference type="AlphaFoldDB" id="A0A5C0WL02"/>
<feature type="transmembrane region" description="Helical" evidence="1">
    <location>
        <begin position="29"/>
        <end position="48"/>
    </location>
</feature>
<dbReference type="RefSeq" id="WP_420951131.1">
    <property type="nucleotide sequence ID" value="NZ_JALPNY010000001.1"/>
</dbReference>
<accession>A0A5C0WL02</accession>
<dbReference type="PIRSF" id="PIRSF036710">
    <property type="entry name" value="YphA_Bacsu"/>
    <property type="match status" value="1"/>
</dbReference>
<keyword evidence="1" id="KW-0472">Membrane</keyword>
<dbReference type="Pfam" id="PF24124">
    <property type="entry name" value="YphA"/>
    <property type="match status" value="1"/>
</dbReference>
<feature type="transmembrane region" description="Helical" evidence="1">
    <location>
        <begin position="131"/>
        <end position="150"/>
    </location>
</feature>
<proteinExistence type="predicted"/>